<evidence type="ECO:0000313" key="1">
    <source>
        <dbReference type="EMBL" id="CAF1889859.1"/>
    </source>
</evidence>
<dbReference type="Proteomes" id="UP001295469">
    <property type="component" value="Chromosome C02"/>
</dbReference>
<protein>
    <submittedName>
        <fullName evidence="1">(rape) hypothetical protein</fullName>
    </submittedName>
</protein>
<proteinExistence type="predicted"/>
<reference evidence="1" key="1">
    <citation type="submission" date="2021-01" db="EMBL/GenBank/DDBJ databases">
        <authorList>
            <consortium name="Genoscope - CEA"/>
            <person name="William W."/>
        </authorList>
    </citation>
    <scope>NUCLEOTIDE SEQUENCE</scope>
</reference>
<sequence length="91" mass="10606">MLRNRGPVRVLIRHRSFKKNSNVLSHGDYISSEDYEQPMMSDYDFRTSGVLVILIPVHANLPKERDLEKLMLYDGVTWQEKLGRGLFNSLL</sequence>
<accession>A0A816JWB2</accession>
<name>A0A816JWB2_BRANA</name>
<dbReference type="EMBL" id="HG994366">
    <property type="protein sequence ID" value="CAF1889859.1"/>
    <property type="molecule type" value="Genomic_DNA"/>
</dbReference>
<organism evidence="1">
    <name type="scientific">Brassica napus</name>
    <name type="common">Rape</name>
    <dbReference type="NCBI Taxonomy" id="3708"/>
    <lineage>
        <taxon>Eukaryota</taxon>
        <taxon>Viridiplantae</taxon>
        <taxon>Streptophyta</taxon>
        <taxon>Embryophyta</taxon>
        <taxon>Tracheophyta</taxon>
        <taxon>Spermatophyta</taxon>
        <taxon>Magnoliopsida</taxon>
        <taxon>eudicotyledons</taxon>
        <taxon>Gunneridae</taxon>
        <taxon>Pentapetalae</taxon>
        <taxon>rosids</taxon>
        <taxon>malvids</taxon>
        <taxon>Brassicales</taxon>
        <taxon>Brassicaceae</taxon>
        <taxon>Brassiceae</taxon>
        <taxon>Brassica</taxon>
    </lineage>
</organism>
<gene>
    <name evidence="1" type="ORF">DARMORV10_C02P11250.1</name>
</gene>
<dbReference type="AlphaFoldDB" id="A0A816JWB2"/>